<evidence type="ECO:0000256" key="7">
    <source>
        <dbReference type="ARBA" id="ARBA00048612"/>
    </source>
</evidence>
<reference evidence="10" key="1">
    <citation type="submission" date="2014-12" db="EMBL/GenBank/DDBJ databases">
        <title>Insight into the proteome of Arion vulgaris.</title>
        <authorList>
            <person name="Aradska J."/>
            <person name="Bulat T."/>
            <person name="Smidak R."/>
            <person name="Sarate P."/>
            <person name="Gangsoo J."/>
            <person name="Sialana F."/>
            <person name="Bilban M."/>
            <person name="Lubec G."/>
        </authorList>
    </citation>
    <scope>NUCLEOTIDE SEQUENCE</scope>
    <source>
        <tissue evidence="10">Skin</tissue>
    </source>
</reference>
<evidence type="ECO:0000256" key="8">
    <source>
        <dbReference type="ARBA" id="ARBA00054758"/>
    </source>
</evidence>
<dbReference type="Pfam" id="PF02636">
    <property type="entry name" value="Methyltransf_28"/>
    <property type="match status" value="1"/>
</dbReference>
<keyword evidence="4 9" id="KW-0808">Transferase</keyword>
<proteinExistence type="inferred from homology"/>
<evidence type="ECO:0000313" key="10">
    <source>
        <dbReference type="EMBL" id="CEK65209.1"/>
    </source>
</evidence>
<evidence type="ECO:0000256" key="6">
    <source>
        <dbReference type="ARBA" id="ARBA00023128"/>
    </source>
</evidence>
<comment type="function">
    <text evidence="8">Arginine methyltransferase involved in the assembly or stability of mitochondrial NADH:ubiquinone oxidoreductase complex (complex I). Acts by mediating symmetric dimethylation of 'Arg-118' of NDUFS2 after it assembles into the complex I, stabilizing the early intermediate complex.</text>
</comment>
<dbReference type="PANTHER" id="PTHR12049:SF7">
    <property type="entry name" value="PROTEIN ARGININE METHYLTRANSFERASE NDUFAF7, MITOCHONDRIAL"/>
    <property type="match status" value="1"/>
</dbReference>
<sequence>MNRILPLNNINTAYRSTYIIVGSYINGKCTFKDCASGANRQIHFQSQQRYIQLNKRTFSTGFPSSNVHQYYSTETSNVNVLMKHLQSRIKMGGPITVAEYMKEVLTNSLSSYYMHRDVFGAAGDFITSPEISQIFGEMLGVWIVNEWMNHYSDRHIQIVELGPGRGTLADDMLRVFSQFPAIKDKISVELVEVSPMLSRMQTSKLTGKDISEIVEDLNTSAESKTAGISGPYRQLKSKYGPVVSWYRNLADVPHGLSCYVAHEFLDVLPIHKFHKTEHGWREVLVDIDNLNSSLRFVLATGQTPASVAYLKDVSTDEKKNVEICPSAGLVVQEICQRIKQNGGFSLLADYGHSGEKGGTFRAFKNHALHDPLVEPGTADLTADVDFSYLKKMMSDDVTVFGPITQAKFLSNMGIGLRLQTLLQKASQTEWSSLVSGYNMLMSPEQMGERFKFMSIMPKLTGDYTPAGFVDLDLGQMSNKTE</sequence>
<dbReference type="GO" id="GO:0032981">
    <property type="term" value="P:mitochondrial respiratory chain complex I assembly"/>
    <property type="evidence" value="ECO:0007669"/>
    <property type="project" value="TreeGrafter"/>
</dbReference>
<accession>A0A0B6Z9B6</accession>
<dbReference type="InterPro" id="IPR038375">
    <property type="entry name" value="NDUFAF7_sf"/>
</dbReference>
<dbReference type="PANTHER" id="PTHR12049">
    <property type="entry name" value="PROTEIN ARGININE METHYLTRANSFERASE NDUFAF7, MITOCHONDRIAL"/>
    <property type="match status" value="1"/>
</dbReference>
<dbReference type="InterPro" id="IPR029063">
    <property type="entry name" value="SAM-dependent_MTases_sf"/>
</dbReference>
<keyword evidence="6 9" id="KW-0496">Mitochondrion</keyword>
<evidence type="ECO:0000256" key="4">
    <source>
        <dbReference type="ARBA" id="ARBA00022679"/>
    </source>
</evidence>
<keyword evidence="3 9" id="KW-0489">Methyltransferase</keyword>
<name>A0A0B6Z9B6_9EUPU</name>
<evidence type="ECO:0000256" key="9">
    <source>
        <dbReference type="RuleBase" id="RU364114"/>
    </source>
</evidence>
<dbReference type="Gene3D" id="3.40.50.12710">
    <property type="match status" value="1"/>
</dbReference>
<dbReference type="GO" id="GO:0035243">
    <property type="term" value="F:protein-arginine omega-N symmetric methyltransferase activity"/>
    <property type="evidence" value="ECO:0007669"/>
    <property type="project" value="UniProtKB-EC"/>
</dbReference>
<dbReference type="GO" id="GO:0032259">
    <property type="term" value="P:methylation"/>
    <property type="evidence" value="ECO:0007669"/>
    <property type="project" value="UniProtKB-KW"/>
</dbReference>
<keyword evidence="5" id="KW-0809">Transit peptide</keyword>
<evidence type="ECO:0000256" key="1">
    <source>
        <dbReference type="ARBA" id="ARBA00004173"/>
    </source>
</evidence>
<protein>
    <recommendedName>
        <fullName evidence="9">Protein arginine methyltransferase NDUFAF7</fullName>
        <ecNumber evidence="9">2.1.1.320</ecNumber>
    </recommendedName>
</protein>
<dbReference type="FunFam" id="3.40.50.12710:FF:000001">
    <property type="entry name" value="Protein arginine methyltransferase NDUFAF7"/>
    <property type="match status" value="1"/>
</dbReference>
<dbReference type="InterPro" id="IPR003788">
    <property type="entry name" value="NDUFAF7"/>
</dbReference>
<dbReference type="EC" id="2.1.1.320" evidence="9"/>
<evidence type="ECO:0000256" key="3">
    <source>
        <dbReference type="ARBA" id="ARBA00022603"/>
    </source>
</evidence>
<comment type="subcellular location">
    <subcellularLocation>
        <location evidence="1 9">Mitochondrion</location>
    </subcellularLocation>
</comment>
<dbReference type="SUPFAM" id="SSF53335">
    <property type="entry name" value="S-adenosyl-L-methionine-dependent methyltransferases"/>
    <property type="match status" value="1"/>
</dbReference>
<dbReference type="AlphaFoldDB" id="A0A0B6Z9B6"/>
<dbReference type="GO" id="GO:0005739">
    <property type="term" value="C:mitochondrion"/>
    <property type="evidence" value="ECO:0007669"/>
    <property type="project" value="UniProtKB-SubCell"/>
</dbReference>
<comment type="catalytic activity">
    <reaction evidence="7 9">
        <text>L-arginyl-[protein] + 2 S-adenosyl-L-methionine = N(omega),N(omega)'-dimethyl-L-arginyl-[protein] + 2 S-adenosyl-L-homocysteine + 2 H(+)</text>
        <dbReference type="Rhea" id="RHEA:48108"/>
        <dbReference type="Rhea" id="RHEA-COMP:10532"/>
        <dbReference type="Rhea" id="RHEA-COMP:11992"/>
        <dbReference type="ChEBI" id="CHEBI:15378"/>
        <dbReference type="ChEBI" id="CHEBI:29965"/>
        <dbReference type="ChEBI" id="CHEBI:57856"/>
        <dbReference type="ChEBI" id="CHEBI:59789"/>
        <dbReference type="ChEBI" id="CHEBI:88221"/>
        <dbReference type="EC" id="2.1.1.320"/>
    </reaction>
</comment>
<dbReference type="EMBL" id="HACG01018344">
    <property type="protein sequence ID" value="CEK65209.1"/>
    <property type="molecule type" value="Transcribed_RNA"/>
</dbReference>
<organism evidence="10">
    <name type="scientific">Arion vulgaris</name>
    <dbReference type="NCBI Taxonomy" id="1028688"/>
    <lineage>
        <taxon>Eukaryota</taxon>
        <taxon>Metazoa</taxon>
        <taxon>Spiralia</taxon>
        <taxon>Lophotrochozoa</taxon>
        <taxon>Mollusca</taxon>
        <taxon>Gastropoda</taxon>
        <taxon>Heterobranchia</taxon>
        <taxon>Euthyneura</taxon>
        <taxon>Panpulmonata</taxon>
        <taxon>Eupulmonata</taxon>
        <taxon>Stylommatophora</taxon>
        <taxon>Helicina</taxon>
        <taxon>Arionoidea</taxon>
        <taxon>Arionidae</taxon>
        <taxon>Arion</taxon>
    </lineage>
</organism>
<gene>
    <name evidence="10" type="primary">ORF54277</name>
</gene>
<evidence type="ECO:0000256" key="2">
    <source>
        <dbReference type="ARBA" id="ARBA00005891"/>
    </source>
</evidence>
<evidence type="ECO:0000256" key="5">
    <source>
        <dbReference type="ARBA" id="ARBA00022946"/>
    </source>
</evidence>
<comment type="similarity">
    <text evidence="2 9">Belongs to the NDUFAF7 family.</text>
</comment>